<organism evidence="4 5">
    <name type="scientific">Xanthobacter dioxanivorans</name>
    <dbReference type="NCBI Taxonomy" id="2528964"/>
    <lineage>
        <taxon>Bacteria</taxon>
        <taxon>Pseudomonadati</taxon>
        <taxon>Pseudomonadota</taxon>
        <taxon>Alphaproteobacteria</taxon>
        <taxon>Hyphomicrobiales</taxon>
        <taxon>Xanthobacteraceae</taxon>
        <taxon>Xanthobacter</taxon>
    </lineage>
</organism>
<dbReference type="KEGG" id="xdi:EZH22_01905"/>
<evidence type="ECO:0000259" key="3">
    <source>
        <dbReference type="PROSITE" id="PS50977"/>
    </source>
</evidence>
<evidence type="ECO:0000313" key="4">
    <source>
        <dbReference type="EMBL" id="QRG07219.1"/>
    </source>
</evidence>
<dbReference type="Gene3D" id="1.10.357.10">
    <property type="entry name" value="Tetracycline Repressor, domain 2"/>
    <property type="match status" value="1"/>
</dbReference>
<dbReference type="Pfam" id="PF09209">
    <property type="entry name" value="CecR_C"/>
    <property type="match status" value="1"/>
</dbReference>
<sequence>MDKASIGGPSNGHEIRSSRTRAQLIAAAIDVFGRIGFEAASTRLLAKEGKANLSAIPYHFGGKRELYMAAAQEIADYAQGRIEEINLILEDRETKSPRERLEKALSCFLRILLDDAEPRSWATFFARCAYENDEAFLLIHDRAIAPLQHRLIATVKMIALGTLDEEAIRLRVSAVITAIIGFRLLRGIILRGMDWKKAQSMNLRQIEEMIRDLTRSNFMSDAEAKGQTSRSTTAIF</sequence>
<dbReference type="PROSITE" id="PS50977">
    <property type="entry name" value="HTH_TETR_2"/>
    <property type="match status" value="1"/>
</dbReference>
<proteinExistence type="predicted"/>
<name>A0A974PQ10_9HYPH</name>
<accession>A0A974PQ10</accession>
<dbReference type="InterPro" id="IPR009057">
    <property type="entry name" value="Homeodomain-like_sf"/>
</dbReference>
<dbReference type="Pfam" id="PF00440">
    <property type="entry name" value="TetR_N"/>
    <property type="match status" value="1"/>
</dbReference>
<dbReference type="Proteomes" id="UP000596427">
    <property type="component" value="Chromosome"/>
</dbReference>
<keyword evidence="1 2" id="KW-0238">DNA-binding</keyword>
<dbReference type="PANTHER" id="PTHR30055:SF235">
    <property type="entry name" value="TRANSCRIPTIONAL REGULATORY PROTEIN"/>
    <property type="match status" value="1"/>
</dbReference>
<reference evidence="4 5" key="1">
    <citation type="submission" date="2020-10" db="EMBL/GenBank/DDBJ databases">
        <title>Degradation of 1,4-Dioxane by Xanthobacter sp. YN2, via a Novel Group-2 Soluble Di-Iron Monooxygenase.</title>
        <authorList>
            <person name="Ma F."/>
            <person name="Wang Y."/>
            <person name="Yang J."/>
            <person name="Guo H."/>
            <person name="Su D."/>
            <person name="Yu L."/>
        </authorList>
    </citation>
    <scope>NUCLEOTIDE SEQUENCE [LARGE SCALE GENOMIC DNA]</scope>
    <source>
        <strain evidence="4 5">YN2</strain>
    </source>
</reference>
<dbReference type="GO" id="GO:0000976">
    <property type="term" value="F:transcription cis-regulatory region binding"/>
    <property type="evidence" value="ECO:0007669"/>
    <property type="project" value="TreeGrafter"/>
</dbReference>
<dbReference type="SUPFAM" id="SSF46689">
    <property type="entry name" value="Homeodomain-like"/>
    <property type="match status" value="1"/>
</dbReference>
<evidence type="ECO:0000313" key="5">
    <source>
        <dbReference type="Proteomes" id="UP000596427"/>
    </source>
</evidence>
<feature type="domain" description="HTH tetR-type" evidence="3">
    <location>
        <begin position="18"/>
        <end position="78"/>
    </location>
</feature>
<evidence type="ECO:0000256" key="2">
    <source>
        <dbReference type="PROSITE-ProRule" id="PRU00335"/>
    </source>
</evidence>
<protein>
    <submittedName>
        <fullName evidence="4">CerR family C-terminal domain-containing protein</fullName>
    </submittedName>
</protein>
<dbReference type="PANTHER" id="PTHR30055">
    <property type="entry name" value="HTH-TYPE TRANSCRIPTIONAL REGULATOR RUTR"/>
    <property type="match status" value="1"/>
</dbReference>
<dbReference type="Gene3D" id="1.10.10.60">
    <property type="entry name" value="Homeodomain-like"/>
    <property type="match status" value="1"/>
</dbReference>
<gene>
    <name evidence="4" type="ORF">EZH22_01905</name>
</gene>
<keyword evidence="5" id="KW-1185">Reference proteome</keyword>
<dbReference type="InterPro" id="IPR050109">
    <property type="entry name" value="HTH-type_TetR-like_transc_reg"/>
</dbReference>
<dbReference type="InterPro" id="IPR015292">
    <property type="entry name" value="Tscrpt_reg_YbiH_C"/>
</dbReference>
<dbReference type="InterPro" id="IPR036271">
    <property type="entry name" value="Tet_transcr_reg_TetR-rel_C_sf"/>
</dbReference>
<dbReference type="AlphaFoldDB" id="A0A974PQ10"/>
<dbReference type="EMBL" id="CP063362">
    <property type="protein sequence ID" value="QRG07219.1"/>
    <property type="molecule type" value="Genomic_DNA"/>
</dbReference>
<dbReference type="InterPro" id="IPR001647">
    <property type="entry name" value="HTH_TetR"/>
</dbReference>
<dbReference type="SUPFAM" id="SSF48498">
    <property type="entry name" value="Tetracyclin repressor-like, C-terminal domain"/>
    <property type="match status" value="1"/>
</dbReference>
<dbReference type="GO" id="GO:0003700">
    <property type="term" value="F:DNA-binding transcription factor activity"/>
    <property type="evidence" value="ECO:0007669"/>
    <property type="project" value="TreeGrafter"/>
</dbReference>
<evidence type="ECO:0000256" key="1">
    <source>
        <dbReference type="ARBA" id="ARBA00023125"/>
    </source>
</evidence>
<feature type="DNA-binding region" description="H-T-H motif" evidence="2">
    <location>
        <begin position="41"/>
        <end position="60"/>
    </location>
</feature>
<dbReference type="RefSeq" id="WP_203194132.1">
    <property type="nucleotide sequence ID" value="NZ_CP063362.1"/>
</dbReference>